<keyword evidence="2" id="KW-0472">Membrane</keyword>
<reference evidence="3 5" key="1">
    <citation type="submission" date="2008-03" db="EMBL/GenBank/DDBJ databases">
        <title>Annotation of Ixodes scapularis.</title>
        <authorList>
            <consortium name="Ixodes scapularis Genome Project Consortium"/>
            <person name="Caler E."/>
            <person name="Hannick L.I."/>
            <person name="Bidwell S."/>
            <person name="Joardar V."/>
            <person name="Thiagarajan M."/>
            <person name="Amedeo P."/>
            <person name="Galinsky K.J."/>
            <person name="Schobel S."/>
            <person name="Inman J."/>
            <person name="Hostetler J."/>
            <person name="Miller J."/>
            <person name="Hammond M."/>
            <person name="Megy K."/>
            <person name="Lawson D."/>
            <person name="Kodira C."/>
            <person name="Sutton G."/>
            <person name="Meyer J."/>
            <person name="Hill C.A."/>
            <person name="Birren B."/>
            <person name="Nene V."/>
            <person name="Collins F."/>
            <person name="Alarcon-Chaidez F."/>
            <person name="Wikel S."/>
            <person name="Strausberg R."/>
        </authorList>
    </citation>
    <scope>NUCLEOTIDE SEQUENCE [LARGE SCALE GENOMIC DNA]</scope>
    <source>
        <strain evidence="5">Wikel</strain>
        <strain evidence="3">Wikel colony</strain>
    </source>
</reference>
<dbReference type="VEuPathDB" id="VectorBase:ISCP_027620"/>
<dbReference type="AlphaFoldDB" id="B7PKM4"/>
<dbReference type="HOGENOM" id="CLU_1442575_0_0_1"/>
<dbReference type="EMBL" id="DS734729">
    <property type="protein sequence ID" value="EEC07146.1"/>
    <property type="molecule type" value="Genomic_DNA"/>
</dbReference>
<dbReference type="PaxDb" id="6945-B7PKM4"/>
<dbReference type="PROSITE" id="PS51257">
    <property type="entry name" value="PROKAR_LIPOPROTEIN"/>
    <property type="match status" value="1"/>
</dbReference>
<keyword evidence="2" id="KW-1133">Transmembrane helix</keyword>
<evidence type="ECO:0000313" key="4">
    <source>
        <dbReference type="EnsemblMetazoa" id="ISCW006495-PA"/>
    </source>
</evidence>
<feature type="transmembrane region" description="Helical" evidence="2">
    <location>
        <begin position="159"/>
        <end position="184"/>
    </location>
</feature>
<dbReference type="VEuPathDB" id="VectorBase:ISCW006495"/>
<evidence type="ECO:0000256" key="1">
    <source>
        <dbReference type="SAM" id="MobiDB-lite"/>
    </source>
</evidence>
<protein>
    <submittedName>
        <fullName evidence="3 4">Uncharacterized protein</fullName>
    </submittedName>
</protein>
<feature type="compositionally biased region" description="Basic and acidic residues" evidence="1">
    <location>
        <begin position="94"/>
        <end position="104"/>
    </location>
</feature>
<proteinExistence type="predicted"/>
<reference evidence="4" key="2">
    <citation type="submission" date="2020-05" db="UniProtKB">
        <authorList>
            <consortium name="EnsemblMetazoa"/>
        </authorList>
    </citation>
    <scope>IDENTIFICATION</scope>
    <source>
        <strain evidence="4">wikel</strain>
    </source>
</reference>
<dbReference type="EMBL" id="ABJB010678727">
    <property type="status" value="NOT_ANNOTATED_CDS"/>
    <property type="molecule type" value="Genomic_DNA"/>
</dbReference>
<gene>
    <name evidence="3" type="ORF">IscW_ISCW006495</name>
</gene>
<dbReference type="InParanoid" id="B7PKM4"/>
<feature type="region of interest" description="Disordered" evidence="1">
    <location>
        <begin position="92"/>
        <end position="120"/>
    </location>
</feature>
<evidence type="ECO:0000256" key="2">
    <source>
        <dbReference type="SAM" id="Phobius"/>
    </source>
</evidence>
<accession>B7PKM4</accession>
<name>B7PKM4_IXOSC</name>
<evidence type="ECO:0000313" key="5">
    <source>
        <dbReference type="Proteomes" id="UP000001555"/>
    </source>
</evidence>
<keyword evidence="5" id="KW-1185">Reference proteome</keyword>
<dbReference type="EnsemblMetazoa" id="ISCW006495-RA">
    <property type="protein sequence ID" value="ISCW006495-PA"/>
    <property type="gene ID" value="ISCW006495"/>
</dbReference>
<dbReference type="VEuPathDB" id="VectorBase:ISCI006495"/>
<dbReference type="Proteomes" id="UP000001555">
    <property type="component" value="Unassembled WGS sequence"/>
</dbReference>
<keyword evidence="2" id="KW-0812">Transmembrane</keyword>
<dbReference type="OrthoDB" id="6435301at2759"/>
<dbReference type="EMBL" id="ABJB010764039">
    <property type="status" value="NOT_ANNOTATED_CDS"/>
    <property type="molecule type" value="Genomic_DNA"/>
</dbReference>
<evidence type="ECO:0000313" key="3">
    <source>
        <dbReference type="EMBL" id="EEC07146.1"/>
    </source>
</evidence>
<organism>
    <name type="scientific">Ixodes scapularis</name>
    <name type="common">Black-legged tick</name>
    <name type="synonym">Deer tick</name>
    <dbReference type="NCBI Taxonomy" id="6945"/>
    <lineage>
        <taxon>Eukaryota</taxon>
        <taxon>Metazoa</taxon>
        <taxon>Ecdysozoa</taxon>
        <taxon>Arthropoda</taxon>
        <taxon>Chelicerata</taxon>
        <taxon>Arachnida</taxon>
        <taxon>Acari</taxon>
        <taxon>Parasitiformes</taxon>
        <taxon>Ixodida</taxon>
        <taxon>Ixodoidea</taxon>
        <taxon>Ixodidae</taxon>
        <taxon>Ixodinae</taxon>
        <taxon>Ixodes</taxon>
    </lineage>
</organism>
<dbReference type="EMBL" id="ABJB010085422">
    <property type="status" value="NOT_ANNOTATED_CDS"/>
    <property type="molecule type" value="Genomic_DNA"/>
</dbReference>
<sequence>MFVERIQNICQCPFVASCQWWYPPGHGPYEACPCGCVHNTALLPECCRWGDAPRSRYSWNGSEAAGPAAGACTCRRSHPAYSSRRKVKFAHRPGSKEALNKCDQDSLADPPSKDPLPNGHVLAENGLLEKQQANGVPYAWEEWQQYMRQKTLRSRRKRALCMGVIALSIILFVGVTVSVGLAYLRKKF</sequence>